<dbReference type="SMART" id="SM00105">
    <property type="entry name" value="ArfGap"/>
    <property type="match status" value="1"/>
</dbReference>
<dbReference type="OrthoDB" id="73919at2759"/>
<comment type="caution">
    <text evidence="5">The sequence shown here is derived from an EMBL/GenBank/DDBJ whole genome shotgun (WGS) entry which is preliminary data.</text>
</comment>
<dbReference type="PROSITE" id="PS50115">
    <property type="entry name" value="ARFGAP"/>
    <property type="match status" value="1"/>
</dbReference>
<accession>X6NM81</accession>
<gene>
    <name evidence="5" type="ORF">RFI_10106</name>
</gene>
<sequence length="336" mass="37514">MSAADSETPLTLYPELKRLKDESEGCCDCDDTNAEWASINLGAFLCAQCAGVHRSLGAHVTKVRSLTLDTWDESWVKNMKLSQDFNRDWEYHVPESYTKPRRYSSRKLREHYIACKYAGIPVDKQSKSGGGDASNGSIAAEKVAAADEQRGSISSSNLRPLFHKSNNADKVPQRPVYDTSEEAKENEKNASSRGITGLSKKELNSMVKTDGVLMLRVIGCTDLPRADTLSDSDPYAVFDSQYQQVKTKTIDNNNSPVWNENLMLTVKEDAPVKIRVYDADEVGDDDLIGYATLSVAHDCKPQQEIEFKLKLIVPSKYVKQKKTPVLHFYATFNKLA</sequence>
<dbReference type="Pfam" id="PF01412">
    <property type="entry name" value="ArfGap"/>
    <property type="match status" value="1"/>
</dbReference>
<evidence type="ECO:0000313" key="5">
    <source>
        <dbReference type="EMBL" id="ETO27028.1"/>
    </source>
</evidence>
<dbReference type="GO" id="GO:0005543">
    <property type="term" value="F:phospholipid binding"/>
    <property type="evidence" value="ECO:0007669"/>
    <property type="project" value="InterPro"/>
</dbReference>
<keyword evidence="6" id="KW-1185">Reference proteome</keyword>
<dbReference type="InterPro" id="IPR038508">
    <property type="entry name" value="ArfGAP_dom_sf"/>
</dbReference>
<feature type="compositionally biased region" description="Basic and acidic residues" evidence="2">
    <location>
        <begin position="181"/>
        <end position="190"/>
    </location>
</feature>
<dbReference type="EMBL" id="ASPP01007507">
    <property type="protein sequence ID" value="ETO27028.1"/>
    <property type="molecule type" value="Genomic_DNA"/>
</dbReference>
<evidence type="ECO:0000313" key="6">
    <source>
        <dbReference type="Proteomes" id="UP000023152"/>
    </source>
</evidence>
<dbReference type="CDD" id="cd00030">
    <property type="entry name" value="C2"/>
    <property type="match status" value="1"/>
</dbReference>
<dbReference type="PANTHER" id="PTHR46220:SF1">
    <property type="entry name" value="ADP-RIBOSYLATION FACTOR GTPASE-ACTIVATING PROTEIN AGD12"/>
    <property type="match status" value="1"/>
</dbReference>
<proteinExistence type="predicted"/>
<evidence type="ECO:0000259" key="4">
    <source>
        <dbReference type="PROSITE" id="PS50115"/>
    </source>
</evidence>
<dbReference type="PRINTS" id="PR00405">
    <property type="entry name" value="REVINTRACTNG"/>
</dbReference>
<keyword evidence="1" id="KW-0862">Zinc</keyword>
<dbReference type="InterPro" id="IPR000008">
    <property type="entry name" value="C2_dom"/>
</dbReference>
<name>X6NM81_RETFI</name>
<organism evidence="5 6">
    <name type="scientific">Reticulomyxa filosa</name>
    <dbReference type="NCBI Taxonomy" id="46433"/>
    <lineage>
        <taxon>Eukaryota</taxon>
        <taxon>Sar</taxon>
        <taxon>Rhizaria</taxon>
        <taxon>Retaria</taxon>
        <taxon>Foraminifera</taxon>
        <taxon>Monothalamids</taxon>
        <taxon>Reticulomyxidae</taxon>
        <taxon>Reticulomyxa</taxon>
    </lineage>
</organism>
<dbReference type="InterPro" id="IPR035892">
    <property type="entry name" value="C2_domain_sf"/>
</dbReference>
<dbReference type="Pfam" id="PF00168">
    <property type="entry name" value="C2"/>
    <property type="match status" value="1"/>
</dbReference>
<evidence type="ECO:0000256" key="2">
    <source>
        <dbReference type="SAM" id="MobiDB-lite"/>
    </source>
</evidence>
<dbReference type="InterPro" id="IPR044518">
    <property type="entry name" value="ARF_GAP_AGD11/12/13"/>
</dbReference>
<feature type="domain" description="C2" evidence="3">
    <location>
        <begin position="192"/>
        <end position="309"/>
    </location>
</feature>
<dbReference type="CDD" id="cd08204">
    <property type="entry name" value="ArfGap"/>
    <property type="match status" value="1"/>
</dbReference>
<dbReference type="InterPro" id="IPR037278">
    <property type="entry name" value="ARFGAP/RecO"/>
</dbReference>
<dbReference type="OMA" id="EHYGQMK"/>
<evidence type="ECO:0000256" key="1">
    <source>
        <dbReference type="PROSITE-ProRule" id="PRU00288"/>
    </source>
</evidence>
<feature type="region of interest" description="Disordered" evidence="2">
    <location>
        <begin position="149"/>
        <end position="197"/>
    </location>
</feature>
<feature type="domain" description="Arf-GAP" evidence="4">
    <location>
        <begin position="10"/>
        <end position="117"/>
    </location>
</feature>
<dbReference type="GO" id="GO:0005096">
    <property type="term" value="F:GTPase activator activity"/>
    <property type="evidence" value="ECO:0007669"/>
    <property type="project" value="InterPro"/>
</dbReference>
<evidence type="ECO:0000259" key="3">
    <source>
        <dbReference type="PROSITE" id="PS50004"/>
    </source>
</evidence>
<dbReference type="Gene3D" id="2.60.40.150">
    <property type="entry name" value="C2 domain"/>
    <property type="match status" value="1"/>
</dbReference>
<keyword evidence="1" id="KW-0863">Zinc-finger</keyword>
<dbReference type="SUPFAM" id="SSF57863">
    <property type="entry name" value="ArfGap/RecO-like zinc finger"/>
    <property type="match status" value="1"/>
</dbReference>
<dbReference type="PROSITE" id="PS50004">
    <property type="entry name" value="C2"/>
    <property type="match status" value="1"/>
</dbReference>
<keyword evidence="1" id="KW-0479">Metal-binding</keyword>
<dbReference type="SMART" id="SM00239">
    <property type="entry name" value="C2"/>
    <property type="match status" value="1"/>
</dbReference>
<dbReference type="Proteomes" id="UP000023152">
    <property type="component" value="Unassembled WGS sequence"/>
</dbReference>
<dbReference type="InterPro" id="IPR001164">
    <property type="entry name" value="ArfGAP_dom"/>
</dbReference>
<reference evidence="5 6" key="1">
    <citation type="journal article" date="2013" name="Curr. Biol.">
        <title>The Genome of the Foraminiferan Reticulomyxa filosa.</title>
        <authorList>
            <person name="Glockner G."/>
            <person name="Hulsmann N."/>
            <person name="Schleicher M."/>
            <person name="Noegel A.A."/>
            <person name="Eichinger L."/>
            <person name="Gallinger C."/>
            <person name="Pawlowski J."/>
            <person name="Sierra R."/>
            <person name="Euteneuer U."/>
            <person name="Pillet L."/>
            <person name="Moustafa A."/>
            <person name="Platzer M."/>
            <person name="Groth M."/>
            <person name="Szafranski K."/>
            <person name="Schliwa M."/>
        </authorList>
    </citation>
    <scope>NUCLEOTIDE SEQUENCE [LARGE SCALE GENOMIC DNA]</scope>
</reference>
<dbReference type="SUPFAM" id="SSF49562">
    <property type="entry name" value="C2 domain (Calcium/lipid-binding domain, CaLB)"/>
    <property type="match status" value="1"/>
</dbReference>
<dbReference type="GO" id="GO:0008270">
    <property type="term" value="F:zinc ion binding"/>
    <property type="evidence" value="ECO:0007669"/>
    <property type="project" value="UniProtKB-KW"/>
</dbReference>
<dbReference type="AlphaFoldDB" id="X6NM81"/>
<protein>
    <submittedName>
        <fullName evidence="5">DNA binding protein</fullName>
    </submittedName>
</protein>
<dbReference type="Gene3D" id="1.10.220.150">
    <property type="entry name" value="Arf GTPase activating protein"/>
    <property type="match status" value="1"/>
</dbReference>
<dbReference type="PANTHER" id="PTHR46220">
    <property type="entry name" value="ADP-RIBOSYLATION FACTOR GTPASE-ACTIVATING PROTEIN AGD12"/>
    <property type="match status" value="1"/>
</dbReference>